<reference evidence="5 6" key="1">
    <citation type="submission" date="2016-10" db="EMBL/GenBank/DDBJ databases">
        <authorList>
            <person name="de Groot N.N."/>
        </authorList>
    </citation>
    <scope>NUCLEOTIDE SEQUENCE [LARGE SCALE GENOMIC DNA]</scope>
    <source>
        <strain evidence="5 6">DSM 16957</strain>
    </source>
</reference>
<organism evidence="5 6">
    <name type="scientific">Aquimonas voraii</name>
    <dbReference type="NCBI Taxonomy" id="265719"/>
    <lineage>
        <taxon>Bacteria</taxon>
        <taxon>Pseudomonadati</taxon>
        <taxon>Pseudomonadota</taxon>
        <taxon>Gammaproteobacteria</taxon>
        <taxon>Lysobacterales</taxon>
        <taxon>Lysobacteraceae</taxon>
        <taxon>Aquimonas</taxon>
    </lineage>
</organism>
<dbReference type="GO" id="GO:0016740">
    <property type="term" value="F:transferase activity"/>
    <property type="evidence" value="ECO:0007669"/>
    <property type="project" value="UniProtKB-KW"/>
</dbReference>
<name>A0A1G6XSM6_9GAMM</name>
<evidence type="ECO:0000313" key="6">
    <source>
        <dbReference type="Proteomes" id="UP000199603"/>
    </source>
</evidence>
<keyword evidence="1" id="KW-0808">Transferase</keyword>
<feature type="domain" description="Post-SET" evidence="4">
    <location>
        <begin position="118"/>
        <end position="134"/>
    </location>
</feature>
<dbReference type="PROSITE" id="PS50868">
    <property type="entry name" value="POST_SET"/>
    <property type="match status" value="1"/>
</dbReference>
<sequence length="204" mass="22602">MIHPSSELRFISAEIGYGVFATEFIPRGTFLWVLDPFDRILSAAERETLPALLRQQVDRYAYQAADGDFVFCWDFGRYMNHSCAPASRGIGDAFEIAVRDIQPGEELTCEYGTLNLVQPMACRCGALSCRGEIRRDDAERFFERWDAEARAAFELAGTVPQPLLPYAKAGPRDLPLLAALRSGTPVEVPSARAYHVPAAEGQSP</sequence>
<keyword evidence="2" id="KW-0949">S-adenosyl-L-methionine</keyword>
<dbReference type="InterPro" id="IPR001214">
    <property type="entry name" value="SET_dom"/>
</dbReference>
<evidence type="ECO:0000259" key="3">
    <source>
        <dbReference type="PROSITE" id="PS50280"/>
    </source>
</evidence>
<dbReference type="RefSeq" id="WP_091243290.1">
    <property type="nucleotide sequence ID" value="NZ_FNAG01000007.1"/>
</dbReference>
<dbReference type="SUPFAM" id="SSF82199">
    <property type="entry name" value="SET domain"/>
    <property type="match status" value="1"/>
</dbReference>
<evidence type="ECO:0008006" key="7">
    <source>
        <dbReference type="Google" id="ProtNLM"/>
    </source>
</evidence>
<accession>A0A1G6XSM6</accession>
<keyword evidence="6" id="KW-1185">Reference proteome</keyword>
<evidence type="ECO:0000256" key="2">
    <source>
        <dbReference type="ARBA" id="ARBA00022691"/>
    </source>
</evidence>
<dbReference type="AlphaFoldDB" id="A0A1G6XSM6"/>
<gene>
    <name evidence="5" type="ORF">SAMN04488509_107142</name>
</gene>
<evidence type="ECO:0000256" key="1">
    <source>
        <dbReference type="ARBA" id="ARBA00022679"/>
    </source>
</evidence>
<dbReference type="STRING" id="265719.SAMN04488509_107142"/>
<evidence type="ECO:0000259" key="4">
    <source>
        <dbReference type="PROSITE" id="PS50868"/>
    </source>
</evidence>
<dbReference type="PROSITE" id="PS50280">
    <property type="entry name" value="SET"/>
    <property type="match status" value="1"/>
</dbReference>
<dbReference type="InterPro" id="IPR003616">
    <property type="entry name" value="Post-SET_dom"/>
</dbReference>
<dbReference type="SMART" id="SM00317">
    <property type="entry name" value="SET"/>
    <property type="match status" value="1"/>
</dbReference>
<feature type="domain" description="SET" evidence="3">
    <location>
        <begin position="4"/>
        <end position="112"/>
    </location>
</feature>
<dbReference type="OrthoDB" id="9790349at2"/>
<dbReference type="Proteomes" id="UP000199603">
    <property type="component" value="Unassembled WGS sequence"/>
</dbReference>
<proteinExistence type="predicted"/>
<dbReference type="Pfam" id="PF00856">
    <property type="entry name" value="SET"/>
    <property type="match status" value="1"/>
</dbReference>
<evidence type="ECO:0000313" key="5">
    <source>
        <dbReference type="EMBL" id="SDD81168.1"/>
    </source>
</evidence>
<protein>
    <recommendedName>
        <fullName evidence="7">SET domain-containing protein</fullName>
    </recommendedName>
</protein>
<dbReference type="InterPro" id="IPR046341">
    <property type="entry name" value="SET_dom_sf"/>
</dbReference>
<dbReference type="EMBL" id="FNAG01000007">
    <property type="protein sequence ID" value="SDD81168.1"/>
    <property type="molecule type" value="Genomic_DNA"/>
</dbReference>
<dbReference type="Gene3D" id="2.170.270.10">
    <property type="entry name" value="SET domain"/>
    <property type="match status" value="1"/>
</dbReference>